<comment type="caution">
    <text evidence="2">The sequence shown here is derived from an EMBL/GenBank/DDBJ whole genome shotgun (WGS) entry which is preliminary data.</text>
</comment>
<sequence length="168" mass="18715">EYLIKLLETPAFEDNTITTGWLDELISKKLTVERPDPMVAVVCGAVTKAHIASDICMTEYRTSLEKGQVPSKELLKTVFPVDFIYEGHRYKFTATRSSLDSYTLFINGSKCSVGIRALTDGGLLVLLSGKSHNVYWKEEVGATRLSVDIKTCLLEQENDPTQLRTPSP</sequence>
<organism evidence="2 3">
    <name type="scientific">Cryomyces antarcticus</name>
    <dbReference type="NCBI Taxonomy" id="329879"/>
    <lineage>
        <taxon>Eukaryota</taxon>
        <taxon>Fungi</taxon>
        <taxon>Dikarya</taxon>
        <taxon>Ascomycota</taxon>
        <taxon>Pezizomycotina</taxon>
        <taxon>Dothideomycetes</taxon>
        <taxon>Dothideomycetes incertae sedis</taxon>
        <taxon>Cryomyces</taxon>
    </lineage>
</organism>
<dbReference type="InterPro" id="IPR049076">
    <property type="entry name" value="ACCA"/>
</dbReference>
<evidence type="ECO:0000259" key="1">
    <source>
        <dbReference type="Pfam" id="PF21385"/>
    </source>
</evidence>
<dbReference type="Pfam" id="PF21385">
    <property type="entry name" value="ACCA_BT"/>
    <property type="match status" value="1"/>
</dbReference>
<feature type="domain" description="Acetyl-CoA carboxylase BT" evidence="1">
    <location>
        <begin position="36"/>
        <end position="155"/>
    </location>
</feature>
<evidence type="ECO:0000313" key="2">
    <source>
        <dbReference type="EMBL" id="KAK5176075.1"/>
    </source>
</evidence>
<dbReference type="EMBL" id="JAVRRA010019844">
    <property type="protein sequence ID" value="KAK5176075.1"/>
    <property type="molecule type" value="Genomic_DNA"/>
</dbReference>
<feature type="non-terminal residue" evidence="2">
    <location>
        <position position="1"/>
    </location>
</feature>
<dbReference type="InterPro" id="IPR049074">
    <property type="entry name" value="ACCA_BT"/>
</dbReference>
<gene>
    <name evidence="2" type="primary">ACC1_6</name>
    <name evidence="2" type="ORF">LTR16_011248</name>
</gene>
<feature type="non-terminal residue" evidence="2">
    <location>
        <position position="168"/>
    </location>
</feature>
<accession>A0ABR0LIF5</accession>
<protein>
    <submittedName>
        <fullName evidence="2">Acetyl-coenzyme-A carboxylase</fullName>
    </submittedName>
</protein>
<name>A0ABR0LIF5_9PEZI</name>
<keyword evidence="3" id="KW-1185">Reference proteome</keyword>
<dbReference type="PANTHER" id="PTHR45728">
    <property type="entry name" value="ACETYL-COA CARBOXYLASE, ISOFORM A"/>
    <property type="match status" value="1"/>
</dbReference>
<proteinExistence type="predicted"/>
<dbReference type="Proteomes" id="UP001357485">
    <property type="component" value="Unassembled WGS sequence"/>
</dbReference>
<reference evidence="2 3" key="1">
    <citation type="submission" date="2023-08" db="EMBL/GenBank/DDBJ databases">
        <title>Black Yeasts Isolated from many extreme environments.</title>
        <authorList>
            <person name="Coleine C."/>
            <person name="Stajich J.E."/>
            <person name="Selbmann L."/>
        </authorList>
    </citation>
    <scope>NUCLEOTIDE SEQUENCE [LARGE SCALE GENOMIC DNA]</scope>
    <source>
        <strain evidence="2 3">CCFEE 536</strain>
    </source>
</reference>
<evidence type="ECO:0000313" key="3">
    <source>
        <dbReference type="Proteomes" id="UP001357485"/>
    </source>
</evidence>
<dbReference type="PANTHER" id="PTHR45728:SF3">
    <property type="entry name" value="ACETYL-COA CARBOXYLASE"/>
    <property type="match status" value="1"/>
</dbReference>